<keyword evidence="3" id="KW-1185">Reference proteome</keyword>
<organism evidence="2 3">
    <name type="scientific">Pocillopora meandrina</name>
    <dbReference type="NCBI Taxonomy" id="46732"/>
    <lineage>
        <taxon>Eukaryota</taxon>
        <taxon>Metazoa</taxon>
        <taxon>Cnidaria</taxon>
        <taxon>Anthozoa</taxon>
        <taxon>Hexacorallia</taxon>
        <taxon>Scleractinia</taxon>
        <taxon>Astrocoeniina</taxon>
        <taxon>Pocilloporidae</taxon>
        <taxon>Pocillopora</taxon>
    </lineage>
</organism>
<dbReference type="Proteomes" id="UP001159428">
    <property type="component" value="Unassembled WGS sequence"/>
</dbReference>
<feature type="domain" description="DZIP3-like HEPN" evidence="1">
    <location>
        <begin position="2"/>
        <end position="91"/>
    </location>
</feature>
<dbReference type="InterPro" id="IPR041249">
    <property type="entry name" value="HEPN_DZIP3"/>
</dbReference>
<reference evidence="2 3" key="1">
    <citation type="submission" date="2022-05" db="EMBL/GenBank/DDBJ databases">
        <authorList>
            <consortium name="Genoscope - CEA"/>
            <person name="William W."/>
        </authorList>
    </citation>
    <scope>NUCLEOTIDE SEQUENCE [LARGE SCALE GENOMIC DNA]</scope>
</reference>
<comment type="caution">
    <text evidence="2">The sequence shown here is derived from an EMBL/GenBank/DDBJ whole genome shotgun (WGS) entry which is preliminary data.</text>
</comment>
<evidence type="ECO:0000313" key="3">
    <source>
        <dbReference type="Proteomes" id="UP001159428"/>
    </source>
</evidence>
<protein>
    <recommendedName>
        <fullName evidence="1">DZIP3-like HEPN domain-containing protein</fullName>
    </recommendedName>
</protein>
<sequence>INICNLSPPATGWRRPPAPTDHSVGADILRVRHFRNSLYAHVTKASIDETSFNSYWNDIREVLVRLGGAKYDELIRKVKTECMDPDTEEDYKSLLKEWQKQDDDIRDRLESIDEKTEKTHELLLDLKDHVVSLGGIPGKSIKLCN</sequence>
<gene>
    <name evidence="2" type="ORF">PMEA_00021860</name>
</gene>
<dbReference type="AlphaFoldDB" id="A0AAU9VWI9"/>
<feature type="non-terminal residue" evidence="2">
    <location>
        <position position="1"/>
    </location>
</feature>
<proteinExistence type="predicted"/>
<accession>A0AAU9VWI9</accession>
<evidence type="ECO:0000313" key="2">
    <source>
        <dbReference type="EMBL" id="CAH3038707.1"/>
    </source>
</evidence>
<dbReference type="Pfam" id="PF18738">
    <property type="entry name" value="HEPN_DZIP3"/>
    <property type="match status" value="1"/>
</dbReference>
<name>A0AAU9VWI9_9CNID</name>
<dbReference type="EMBL" id="CALNXJ010000004">
    <property type="protein sequence ID" value="CAH3038707.1"/>
    <property type="molecule type" value="Genomic_DNA"/>
</dbReference>
<evidence type="ECO:0000259" key="1">
    <source>
        <dbReference type="Pfam" id="PF18738"/>
    </source>
</evidence>